<dbReference type="SMART" id="SM00028">
    <property type="entry name" value="TPR"/>
    <property type="match status" value="4"/>
</dbReference>
<accession>A0A382N663</accession>
<evidence type="ECO:0000256" key="1">
    <source>
        <dbReference type="ARBA" id="ARBA00022737"/>
    </source>
</evidence>
<keyword evidence="1" id="KW-0677">Repeat</keyword>
<evidence type="ECO:0000313" key="3">
    <source>
        <dbReference type="EMBL" id="SVC56669.1"/>
    </source>
</evidence>
<dbReference type="EMBL" id="UINC01098273">
    <property type="protein sequence ID" value="SVC56669.1"/>
    <property type="molecule type" value="Genomic_DNA"/>
</dbReference>
<dbReference type="PANTHER" id="PTHR44858">
    <property type="entry name" value="TETRATRICOPEPTIDE REPEAT PROTEIN 6"/>
    <property type="match status" value="1"/>
</dbReference>
<proteinExistence type="predicted"/>
<dbReference type="InterPro" id="IPR050498">
    <property type="entry name" value="Ycf3"/>
</dbReference>
<keyword evidence="2" id="KW-0802">TPR repeat</keyword>
<feature type="non-terminal residue" evidence="3">
    <location>
        <position position="362"/>
    </location>
</feature>
<dbReference type="Gene3D" id="1.25.40.10">
    <property type="entry name" value="Tetratricopeptide repeat domain"/>
    <property type="match status" value="2"/>
</dbReference>
<reference evidence="3" key="1">
    <citation type="submission" date="2018-05" db="EMBL/GenBank/DDBJ databases">
        <authorList>
            <person name="Lanie J.A."/>
            <person name="Ng W.-L."/>
            <person name="Kazmierczak K.M."/>
            <person name="Andrzejewski T.M."/>
            <person name="Davidsen T.M."/>
            <person name="Wayne K.J."/>
            <person name="Tettelin H."/>
            <person name="Glass J.I."/>
            <person name="Rusch D."/>
            <person name="Podicherti R."/>
            <person name="Tsui H.-C.T."/>
            <person name="Winkler M.E."/>
        </authorList>
    </citation>
    <scope>NUCLEOTIDE SEQUENCE</scope>
</reference>
<protein>
    <submittedName>
        <fullName evidence="3">Uncharacterized protein</fullName>
    </submittedName>
</protein>
<dbReference type="PROSITE" id="PS50005">
    <property type="entry name" value="TPR"/>
    <property type="match status" value="2"/>
</dbReference>
<sequence>MLILNLFIRVVLFLVFQFPSFSINPAYAISETNFEANRYYTDGIQLSRANYWKEAVDEFRKAVQVDPKHKLAYANLGVALSKVGKHKEALLAFDEAMRLGYDHALLHYNRGLSFASLSLIEEAVKEIELSLKMDSRNVKAVYNLGLLYLKQNKQSDAQKMVNLLYTRNNNLAKKLFDVIPPKYKVMSVDNGGSLKGRVSLFGEVPHPRFFPLIASPNIEYCNRISDGKGHRILFDFTVSESRGLKDTVIKLVDIKKGKPFSNRIQKLVMNRCHIPKYVIGIRNGETLLLENTDPIRHEVATYEFTERGVDQRSHRPVDANTSQVRDVFVKQKTEKFLIKCNLHPFLQSRGVMVGNPYYAITN</sequence>
<dbReference type="Pfam" id="PF13432">
    <property type="entry name" value="TPR_16"/>
    <property type="match status" value="1"/>
</dbReference>
<dbReference type="AlphaFoldDB" id="A0A382N663"/>
<evidence type="ECO:0000256" key="2">
    <source>
        <dbReference type="ARBA" id="ARBA00022803"/>
    </source>
</evidence>
<dbReference type="PANTHER" id="PTHR44858:SF1">
    <property type="entry name" value="UDP-N-ACETYLGLUCOSAMINE--PEPTIDE N-ACETYLGLUCOSAMINYLTRANSFERASE SPINDLY-RELATED"/>
    <property type="match status" value="1"/>
</dbReference>
<dbReference type="InterPro" id="IPR011990">
    <property type="entry name" value="TPR-like_helical_dom_sf"/>
</dbReference>
<dbReference type="SUPFAM" id="SSF48452">
    <property type="entry name" value="TPR-like"/>
    <property type="match status" value="1"/>
</dbReference>
<gene>
    <name evidence="3" type="ORF">METZ01_LOCUS309523</name>
</gene>
<dbReference type="InterPro" id="IPR019734">
    <property type="entry name" value="TPR_rpt"/>
</dbReference>
<name>A0A382N663_9ZZZZ</name>
<organism evidence="3">
    <name type="scientific">marine metagenome</name>
    <dbReference type="NCBI Taxonomy" id="408172"/>
    <lineage>
        <taxon>unclassified sequences</taxon>
        <taxon>metagenomes</taxon>
        <taxon>ecological metagenomes</taxon>
    </lineage>
</organism>